<dbReference type="Proteomes" id="UP001500740">
    <property type="component" value="Unassembled WGS sequence"/>
</dbReference>
<organism evidence="1 2">
    <name type="scientific">Alkalibacillus silvisoli</name>
    <dbReference type="NCBI Taxonomy" id="392823"/>
    <lineage>
        <taxon>Bacteria</taxon>
        <taxon>Bacillati</taxon>
        <taxon>Bacillota</taxon>
        <taxon>Bacilli</taxon>
        <taxon>Bacillales</taxon>
        <taxon>Bacillaceae</taxon>
        <taxon>Alkalibacillus</taxon>
    </lineage>
</organism>
<dbReference type="EMBL" id="BAAACZ010000003">
    <property type="protein sequence ID" value="GAA0451171.1"/>
    <property type="molecule type" value="Genomic_DNA"/>
</dbReference>
<evidence type="ECO:0000313" key="1">
    <source>
        <dbReference type="EMBL" id="GAA0451171.1"/>
    </source>
</evidence>
<keyword evidence="2" id="KW-1185">Reference proteome</keyword>
<reference evidence="2" key="1">
    <citation type="journal article" date="2019" name="Int. J. Syst. Evol. Microbiol.">
        <title>The Global Catalogue of Microorganisms (GCM) 10K type strain sequencing project: providing services to taxonomists for standard genome sequencing and annotation.</title>
        <authorList>
            <consortium name="The Broad Institute Genomics Platform"/>
            <consortium name="The Broad Institute Genome Sequencing Center for Infectious Disease"/>
            <person name="Wu L."/>
            <person name="Ma J."/>
        </authorList>
    </citation>
    <scope>NUCLEOTIDE SEQUENCE [LARGE SCALE GENOMIC DNA]</scope>
    <source>
        <strain evidence="2">JCM 14193</strain>
    </source>
</reference>
<protein>
    <submittedName>
        <fullName evidence="1">Uncharacterized protein</fullName>
    </submittedName>
</protein>
<name>A0ABP3JHB1_9BACI</name>
<sequence>MGVHPTITPFRSTISEARSAITPFRPAIKRKMIKLIISQNDSFASRSFSDIIIY</sequence>
<proteinExistence type="predicted"/>
<gene>
    <name evidence="1" type="ORF">GCM10008935_02090</name>
</gene>
<comment type="caution">
    <text evidence="1">The sequence shown here is derived from an EMBL/GenBank/DDBJ whole genome shotgun (WGS) entry which is preliminary data.</text>
</comment>
<evidence type="ECO:0000313" key="2">
    <source>
        <dbReference type="Proteomes" id="UP001500740"/>
    </source>
</evidence>
<accession>A0ABP3JHB1</accession>